<comment type="similarity">
    <text evidence="2">Belongs to the CLV3/ESR signal peptide family.</text>
</comment>
<comment type="subcellular location">
    <subcellularLocation>
        <location evidence="1">Secreted</location>
        <location evidence="1">Extracellular space</location>
    </subcellularLocation>
</comment>
<dbReference type="InterPro" id="IPR039617">
    <property type="entry name" value="CLAVATA3-CLE"/>
</dbReference>
<proteinExistence type="inferred from homology"/>
<name>V4UCK3_CITCL</name>
<dbReference type="OMA" id="RNSHHER"/>
<evidence type="ECO:0000256" key="4">
    <source>
        <dbReference type="ARBA" id="ARBA00022729"/>
    </source>
</evidence>
<gene>
    <name evidence="9" type="ORF">CICLE_v10018336mg</name>
</gene>
<dbReference type="PANTHER" id="PTHR36016">
    <property type="entry name" value="CLAVATA3/ESR (CLE)-RELATED PROTEIN 7"/>
    <property type="match status" value="1"/>
</dbReference>
<feature type="chain" id="PRO_5004730373" evidence="8">
    <location>
        <begin position="28"/>
        <end position="86"/>
    </location>
</feature>
<keyword evidence="10" id="KW-1185">Reference proteome</keyword>
<organism evidence="9 10">
    <name type="scientific">Citrus clementina</name>
    <name type="common">Clementine</name>
    <name type="synonym">Citrus deliciosa x Citrus sinensis</name>
    <dbReference type="NCBI Taxonomy" id="85681"/>
    <lineage>
        <taxon>Eukaryota</taxon>
        <taxon>Viridiplantae</taxon>
        <taxon>Streptophyta</taxon>
        <taxon>Embryophyta</taxon>
        <taxon>Tracheophyta</taxon>
        <taxon>Spermatophyta</taxon>
        <taxon>Magnoliopsida</taxon>
        <taxon>eudicotyledons</taxon>
        <taxon>Gunneridae</taxon>
        <taxon>Pentapetalae</taxon>
        <taxon>rosids</taxon>
        <taxon>malvids</taxon>
        <taxon>Sapindales</taxon>
        <taxon>Rutaceae</taxon>
        <taxon>Aurantioideae</taxon>
        <taxon>Citrus</taxon>
    </lineage>
</organism>
<dbReference type="KEGG" id="cic:CICLE_v10018336mg"/>
<protein>
    <submittedName>
        <fullName evidence="9">Uncharacterized protein</fullName>
    </submittedName>
</protein>
<evidence type="ECO:0000313" key="10">
    <source>
        <dbReference type="Proteomes" id="UP000030687"/>
    </source>
</evidence>
<evidence type="ECO:0000256" key="1">
    <source>
        <dbReference type="ARBA" id="ARBA00004239"/>
    </source>
</evidence>
<keyword evidence="6" id="KW-0325">Glycoprotein</keyword>
<dbReference type="GO" id="GO:0005576">
    <property type="term" value="C:extracellular region"/>
    <property type="evidence" value="ECO:0007669"/>
    <property type="project" value="UniProtKB-SubCell"/>
</dbReference>
<evidence type="ECO:0000256" key="8">
    <source>
        <dbReference type="SAM" id="SignalP"/>
    </source>
</evidence>
<accession>V4UCK3</accession>
<keyword evidence="4 8" id="KW-0732">Signal</keyword>
<evidence type="ECO:0000256" key="6">
    <source>
        <dbReference type="ARBA" id="ARBA00023180"/>
    </source>
</evidence>
<reference evidence="9 10" key="1">
    <citation type="submission" date="2013-10" db="EMBL/GenBank/DDBJ databases">
        <authorList>
            <consortium name="International Citrus Genome Consortium"/>
            <person name="Jenkins J."/>
            <person name="Schmutz J."/>
            <person name="Prochnik S."/>
            <person name="Rokhsar D."/>
            <person name="Gmitter F."/>
            <person name="Ollitrault P."/>
            <person name="Machado M."/>
            <person name="Talon M."/>
            <person name="Wincker P."/>
            <person name="Jaillon O."/>
            <person name="Morgante M."/>
        </authorList>
    </citation>
    <scope>NUCLEOTIDE SEQUENCE</scope>
    <source>
        <strain evidence="10">cv. Clemenules</strain>
    </source>
</reference>
<dbReference type="EMBL" id="KI536312">
    <property type="protein sequence ID" value="ESR59996.1"/>
    <property type="molecule type" value="Genomic_DNA"/>
</dbReference>
<evidence type="ECO:0000256" key="2">
    <source>
        <dbReference type="ARBA" id="ARBA00005416"/>
    </source>
</evidence>
<dbReference type="GO" id="GO:0030154">
    <property type="term" value="P:cell differentiation"/>
    <property type="evidence" value="ECO:0007669"/>
    <property type="project" value="UniProtKB-KW"/>
</dbReference>
<evidence type="ECO:0000256" key="3">
    <source>
        <dbReference type="ARBA" id="ARBA00022525"/>
    </source>
</evidence>
<dbReference type="PANTHER" id="PTHR36016:SF1">
    <property type="entry name" value="CLAVATA3_ESR (CLE)-RELATED PROTEIN 5-RELATED"/>
    <property type="match status" value="1"/>
</dbReference>
<dbReference type="InParanoid" id="V4UCK3"/>
<keyword evidence="7" id="KW-0379">Hydroxylation</keyword>
<keyword evidence="5" id="KW-0221">Differentiation</keyword>
<dbReference type="Proteomes" id="UP000030687">
    <property type="component" value="Unassembled WGS sequence"/>
</dbReference>
<evidence type="ECO:0000313" key="9">
    <source>
        <dbReference type="EMBL" id="ESR59996.1"/>
    </source>
</evidence>
<dbReference type="eggNOG" id="ENOG502SZED">
    <property type="taxonomic scope" value="Eukaryota"/>
</dbReference>
<dbReference type="AlphaFoldDB" id="V4UCK3"/>
<keyword evidence="3" id="KW-0964">Secreted</keyword>
<evidence type="ECO:0000256" key="5">
    <source>
        <dbReference type="ARBA" id="ARBA00022782"/>
    </source>
</evidence>
<dbReference type="OrthoDB" id="1406315at2759"/>
<evidence type="ECO:0000256" key="7">
    <source>
        <dbReference type="ARBA" id="ARBA00023278"/>
    </source>
</evidence>
<sequence>MGKSSNIAPMLMLFFIVFSLLFMSFQARILHDEQQANAMQSNIDSQLLLRELGFDLTKLKHYQRLSSTIHRESDRVSPGGPDPQHH</sequence>
<dbReference type="Gramene" id="ESR59996">
    <property type="protein sequence ID" value="ESR59996"/>
    <property type="gene ID" value="CICLE_v10018336mg"/>
</dbReference>
<feature type="signal peptide" evidence="8">
    <location>
        <begin position="1"/>
        <end position="27"/>
    </location>
</feature>